<evidence type="ECO:0000313" key="2">
    <source>
        <dbReference type="Proteomes" id="UP000828390"/>
    </source>
</evidence>
<dbReference type="EMBL" id="JAIWYP010000001">
    <property type="protein sequence ID" value="KAH3882978.1"/>
    <property type="molecule type" value="Genomic_DNA"/>
</dbReference>
<proteinExistence type="predicted"/>
<keyword evidence="2" id="KW-1185">Reference proteome</keyword>
<organism evidence="1 2">
    <name type="scientific">Dreissena polymorpha</name>
    <name type="common">Zebra mussel</name>
    <name type="synonym">Mytilus polymorpha</name>
    <dbReference type="NCBI Taxonomy" id="45954"/>
    <lineage>
        <taxon>Eukaryota</taxon>
        <taxon>Metazoa</taxon>
        <taxon>Spiralia</taxon>
        <taxon>Lophotrochozoa</taxon>
        <taxon>Mollusca</taxon>
        <taxon>Bivalvia</taxon>
        <taxon>Autobranchia</taxon>
        <taxon>Heteroconchia</taxon>
        <taxon>Euheterodonta</taxon>
        <taxon>Imparidentia</taxon>
        <taxon>Neoheterodontei</taxon>
        <taxon>Myida</taxon>
        <taxon>Dreissenoidea</taxon>
        <taxon>Dreissenidae</taxon>
        <taxon>Dreissena</taxon>
    </lineage>
</organism>
<dbReference type="AlphaFoldDB" id="A0A9D4MSS3"/>
<accession>A0A9D4MSS3</accession>
<protein>
    <submittedName>
        <fullName evidence="1">Uncharacterized protein</fullName>
    </submittedName>
</protein>
<comment type="caution">
    <text evidence="1">The sequence shown here is derived from an EMBL/GenBank/DDBJ whole genome shotgun (WGS) entry which is preliminary data.</text>
</comment>
<name>A0A9D4MSS3_DREPO</name>
<reference evidence="1" key="2">
    <citation type="submission" date="2020-11" db="EMBL/GenBank/DDBJ databases">
        <authorList>
            <person name="McCartney M.A."/>
            <person name="Auch B."/>
            <person name="Kono T."/>
            <person name="Mallez S."/>
            <person name="Becker A."/>
            <person name="Gohl D.M."/>
            <person name="Silverstein K.A.T."/>
            <person name="Koren S."/>
            <person name="Bechman K.B."/>
            <person name="Herman A."/>
            <person name="Abrahante J.E."/>
            <person name="Garbe J."/>
        </authorList>
    </citation>
    <scope>NUCLEOTIDE SEQUENCE</scope>
    <source>
        <strain evidence="1">Duluth1</strain>
        <tissue evidence="1">Whole animal</tissue>
    </source>
</reference>
<sequence length="87" mass="9508">MGYIDVFGHGRDTPISMKSLSVSNVGMCDNDITNCSDEGKGDSDSTECVYDACLGGSFEDYIDEETLRNVDDVISETMSSKQKHNNI</sequence>
<evidence type="ECO:0000313" key="1">
    <source>
        <dbReference type="EMBL" id="KAH3882978.1"/>
    </source>
</evidence>
<gene>
    <name evidence="1" type="ORF">DPMN_006925</name>
</gene>
<dbReference type="Proteomes" id="UP000828390">
    <property type="component" value="Unassembled WGS sequence"/>
</dbReference>
<reference evidence="1" key="1">
    <citation type="journal article" date="2019" name="bioRxiv">
        <title>The Genome of the Zebra Mussel, Dreissena polymorpha: A Resource for Invasive Species Research.</title>
        <authorList>
            <person name="McCartney M.A."/>
            <person name="Auch B."/>
            <person name="Kono T."/>
            <person name="Mallez S."/>
            <person name="Zhang Y."/>
            <person name="Obille A."/>
            <person name="Becker A."/>
            <person name="Abrahante J.E."/>
            <person name="Garbe J."/>
            <person name="Badalamenti J.P."/>
            <person name="Herman A."/>
            <person name="Mangelson H."/>
            <person name="Liachko I."/>
            <person name="Sullivan S."/>
            <person name="Sone E.D."/>
            <person name="Koren S."/>
            <person name="Silverstein K.A.T."/>
            <person name="Beckman K.B."/>
            <person name="Gohl D.M."/>
        </authorList>
    </citation>
    <scope>NUCLEOTIDE SEQUENCE</scope>
    <source>
        <strain evidence="1">Duluth1</strain>
        <tissue evidence="1">Whole animal</tissue>
    </source>
</reference>